<evidence type="ECO:0000256" key="1">
    <source>
        <dbReference type="SAM" id="SignalP"/>
    </source>
</evidence>
<comment type="caution">
    <text evidence="2">The sequence shown here is derived from an EMBL/GenBank/DDBJ whole genome shotgun (WGS) entry which is preliminary data.</text>
</comment>
<name>A0A9D1JX08_9PROT</name>
<accession>A0A9D1JX08</accession>
<feature type="signal peptide" evidence="1">
    <location>
        <begin position="1"/>
        <end position="18"/>
    </location>
</feature>
<reference evidence="2" key="1">
    <citation type="submission" date="2020-10" db="EMBL/GenBank/DDBJ databases">
        <authorList>
            <person name="Gilroy R."/>
        </authorList>
    </citation>
    <scope>NUCLEOTIDE SEQUENCE</scope>
    <source>
        <strain evidence="2">ChiGjej3B3-5194</strain>
    </source>
</reference>
<evidence type="ECO:0000313" key="3">
    <source>
        <dbReference type="Proteomes" id="UP000886742"/>
    </source>
</evidence>
<gene>
    <name evidence="2" type="ORF">IAD02_03730</name>
</gene>
<protein>
    <submittedName>
        <fullName evidence="2">Uncharacterized protein</fullName>
    </submittedName>
</protein>
<evidence type="ECO:0000313" key="2">
    <source>
        <dbReference type="EMBL" id="HIS71065.1"/>
    </source>
</evidence>
<dbReference type="Proteomes" id="UP000886742">
    <property type="component" value="Unassembled WGS sequence"/>
</dbReference>
<proteinExistence type="predicted"/>
<dbReference type="AlphaFoldDB" id="A0A9D1JX08"/>
<organism evidence="2 3">
    <name type="scientific">Candidatus Enterousia intestinigallinarum</name>
    <dbReference type="NCBI Taxonomy" id="2840790"/>
    <lineage>
        <taxon>Bacteria</taxon>
        <taxon>Pseudomonadati</taxon>
        <taxon>Pseudomonadota</taxon>
        <taxon>Alphaproteobacteria</taxon>
        <taxon>Candidatus Enterousia</taxon>
    </lineage>
</organism>
<sequence length="93" mass="9486">MKKIIAFVLAIAPFSAFAATPSTSCPAGYVAIKETYITIADNSCPSGTTSVGTAYSCLTGTSPTGACIMYAPTGISYTDSSGTYEFTSACPLE</sequence>
<dbReference type="EMBL" id="DVJI01000012">
    <property type="protein sequence ID" value="HIS71065.1"/>
    <property type="molecule type" value="Genomic_DNA"/>
</dbReference>
<keyword evidence="1" id="KW-0732">Signal</keyword>
<feature type="chain" id="PRO_5039133199" evidence="1">
    <location>
        <begin position="19"/>
        <end position="93"/>
    </location>
</feature>
<reference evidence="2" key="2">
    <citation type="journal article" date="2021" name="PeerJ">
        <title>Extensive microbial diversity within the chicken gut microbiome revealed by metagenomics and culture.</title>
        <authorList>
            <person name="Gilroy R."/>
            <person name="Ravi A."/>
            <person name="Getino M."/>
            <person name="Pursley I."/>
            <person name="Horton D.L."/>
            <person name="Alikhan N.F."/>
            <person name="Baker D."/>
            <person name="Gharbi K."/>
            <person name="Hall N."/>
            <person name="Watson M."/>
            <person name="Adriaenssens E.M."/>
            <person name="Foster-Nyarko E."/>
            <person name="Jarju S."/>
            <person name="Secka A."/>
            <person name="Antonio M."/>
            <person name="Oren A."/>
            <person name="Chaudhuri R.R."/>
            <person name="La Ragione R."/>
            <person name="Hildebrand F."/>
            <person name="Pallen M.J."/>
        </authorList>
    </citation>
    <scope>NUCLEOTIDE SEQUENCE</scope>
    <source>
        <strain evidence="2">ChiGjej3B3-5194</strain>
    </source>
</reference>